<dbReference type="EMBL" id="CP135996">
    <property type="protein sequence ID" value="WOC32897.1"/>
    <property type="molecule type" value="Genomic_DNA"/>
</dbReference>
<gene>
    <name evidence="2" type="ORF">PXC00_03200</name>
</gene>
<keyword evidence="3" id="KW-1185">Reference proteome</keyword>
<dbReference type="RefSeq" id="WP_275846121.1">
    <property type="nucleotide sequence ID" value="NZ_CP135996.1"/>
</dbReference>
<dbReference type="Gene3D" id="3.90.1720.10">
    <property type="entry name" value="endopeptidase domain like (from Nostoc punctiforme)"/>
    <property type="match status" value="1"/>
</dbReference>
<feature type="chain" id="PRO_5041678608" description="Peptidase C39-like domain-containing protein" evidence="1">
    <location>
        <begin position="28"/>
        <end position="396"/>
    </location>
</feature>
<evidence type="ECO:0000313" key="3">
    <source>
        <dbReference type="Proteomes" id="UP001300604"/>
    </source>
</evidence>
<keyword evidence="1" id="KW-0732">Signal</keyword>
<dbReference type="Proteomes" id="UP001300604">
    <property type="component" value="Chromosome"/>
</dbReference>
<organism evidence="2 3">
    <name type="scientific">Caproicibacterium argilliputei</name>
    <dbReference type="NCBI Taxonomy" id="3030016"/>
    <lineage>
        <taxon>Bacteria</taxon>
        <taxon>Bacillati</taxon>
        <taxon>Bacillota</taxon>
        <taxon>Clostridia</taxon>
        <taxon>Eubacteriales</taxon>
        <taxon>Oscillospiraceae</taxon>
        <taxon>Caproicibacterium</taxon>
    </lineage>
</organism>
<accession>A0AA97H370</accession>
<reference evidence="2 3" key="2">
    <citation type="submission" date="2024-06" db="EMBL/GenBank/DDBJ databases">
        <title>Caproicibacterium argilliputei sp. nov, a novel caproic acid producing anaerobic bacterium isolated from pit mud.</title>
        <authorList>
            <person name="Xia S."/>
        </authorList>
    </citation>
    <scope>NUCLEOTIDE SEQUENCE [LARGE SCALE GENOMIC DNA]</scope>
    <source>
        <strain evidence="2 3">ZCY20-5</strain>
    </source>
</reference>
<sequence>MKKARKAISVLMAAVLTAGVSAPAAFAAAPHVQSDTTMDFTVDRGNTYAFKFTVIGSHSNPQIAAGNGAVLRTENTVKKVENGNDTYYFKVRAIGSCGQESAVYTTLPGQSAVRHCKIKVGVQHHKDDYKDGAPIYYYGGEVQDKYGWYNEDGQLAANRKKQYLIDYMSYMGYTHNASLDSANVWTTPTAKQYSGNAFDSAANVEKALDATAKDLVEELKKHKATEYGINAVPDNTNLDYNTEQIIPTFKSNLTYDTNPDPVFTSKYYQGFYNLHATTDGGNMGCSSYVIGRTKEITSKTLDNFICSLIPAALTTEEVDKIKAAGYTIGTEPKKDSIAIEPGIGSYLGHFEYVENVNGDDVTLSGANTNDDYKYYGRVIRTKKELANWNTVYIYLK</sequence>
<feature type="signal peptide" evidence="1">
    <location>
        <begin position="1"/>
        <end position="27"/>
    </location>
</feature>
<protein>
    <recommendedName>
        <fullName evidence="4">Peptidase C39-like domain-containing protein</fullName>
    </recommendedName>
</protein>
<evidence type="ECO:0008006" key="4">
    <source>
        <dbReference type="Google" id="ProtNLM"/>
    </source>
</evidence>
<evidence type="ECO:0000256" key="1">
    <source>
        <dbReference type="SAM" id="SignalP"/>
    </source>
</evidence>
<reference evidence="3" key="1">
    <citation type="submission" date="2024-06" db="EMBL/GenBank/DDBJ databases">
        <title>Caproicibacterium argilliputei sp. nov, a novel caproic acid producing anaerobic bacterium isolated from pit mud.</title>
        <authorList>
            <person name="Zeng C."/>
        </authorList>
    </citation>
    <scope>NUCLEOTIDE SEQUENCE [LARGE SCALE GENOMIC DNA]</scope>
    <source>
        <strain evidence="3">ZCY20-5</strain>
    </source>
</reference>
<proteinExistence type="predicted"/>
<name>A0AA97H370_9FIRM</name>
<dbReference type="KEGG" id="carl:PXC00_03200"/>
<dbReference type="AlphaFoldDB" id="A0AA97H370"/>
<evidence type="ECO:0000313" key="2">
    <source>
        <dbReference type="EMBL" id="WOC32897.1"/>
    </source>
</evidence>